<keyword evidence="1" id="KW-0489">Methyltransferase</keyword>
<comment type="caution">
    <text evidence="6">The sequence shown here is derived from an EMBL/GenBank/DDBJ whole genome shotgun (WGS) entry which is preliminary data.</text>
</comment>
<dbReference type="Pfam" id="PF08100">
    <property type="entry name" value="Dimerisation"/>
    <property type="match status" value="1"/>
</dbReference>
<dbReference type="PROSITE" id="PS51683">
    <property type="entry name" value="SAM_OMT_II"/>
    <property type="match status" value="1"/>
</dbReference>
<proteinExistence type="predicted"/>
<dbReference type="InterPro" id="IPR029063">
    <property type="entry name" value="SAM-dependent_MTases_sf"/>
</dbReference>
<dbReference type="InterPro" id="IPR011991">
    <property type="entry name" value="ArsR-like_HTH"/>
</dbReference>
<dbReference type="Gene3D" id="1.10.287.1350">
    <property type="match status" value="1"/>
</dbReference>
<dbReference type="InterPro" id="IPR016461">
    <property type="entry name" value="COMT-like"/>
</dbReference>
<evidence type="ECO:0000259" key="5">
    <source>
        <dbReference type="Pfam" id="PF08100"/>
    </source>
</evidence>
<dbReference type="Gene3D" id="1.10.10.10">
    <property type="entry name" value="Winged helix-like DNA-binding domain superfamily/Winged helix DNA-binding domain"/>
    <property type="match status" value="1"/>
</dbReference>
<dbReference type="PIRSF" id="PIRSF005739">
    <property type="entry name" value="O-mtase"/>
    <property type="match status" value="1"/>
</dbReference>
<dbReference type="PANTHER" id="PTHR43712">
    <property type="entry name" value="PUTATIVE (AFU_ORTHOLOGUE AFUA_4G14580)-RELATED"/>
    <property type="match status" value="1"/>
</dbReference>
<dbReference type="InterPro" id="IPR012967">
    <property type="entry name" value="COMT_dimerisation"/>
</dbReference>
<dbReference type="SUPFAM" id="SSF53335">
    <property type="entry name" value="S-adenosyl-L-methionine-dependent methyltransferases"/>
    <property type="match status" value="1"/>
</dbReference>
<dbReference type="Pfam" id="PF00891">
    <property type="entry name" value="Methyltransf_2"/>
    <property type="match status" value="1"/>
</dbReference>
<dbReference type="SUPFAM" id="SSF46785">
    <property type="entry name" value="Winged helix' DNA-binding domain"/>
    <property type="match status" value="1"/>
</dbReference>
<sequence>MTFEVPESPLAASMLGLLAGGWVAQAISVAARLRVADQLTSGPRSAEEIATAVGVHPPTLHRLLRALSDVGVVQEREDGLFAGTPLGDLLRSDVPSLRGYALMIGSWFHREAWNGLEHSVRTGEPAFAHVHGRELFDYLRDHPADGETLNEAMLALSGEFLAPVVAACDFGPGESIADVGGGHGAVLAAVLAAHPGTRGVLHDLPQVVADAAGGPLHEAVAAGRCRMISGDFFDSVPSGCDTYVLCHIIHDWDDDRAVQILANCREAMAPGGRLLLCEGLLREGPAPSRMKWLDLVMLVITSGGLQRTRSQYEALFQRAGLHPTGVPAQGPTFAVLEARPR</sequence>
<dbReference type="Proteomes" id="UP001569904">
    <property type="component" value="Unassembled WGS sequence"/>
</dbReference>
<dbReference type="InterPro" id="IPR036390">
    <property type="entry name" value="WH_DNA-bd_sf"/>
</dbReference>
<reference evidence="6 7" key="1">
    <citation type="submission" date="2023-11" db="EMBL/GenBank/DDBJ databases">
        <title>Actinomadura monticuli sp. nov., isolated from volcanic ash.</title>
        <authorList>
            <person name="Lee S.D."/>
            <person name="Yang H."/>
            <person name="Kim I.S."/>
        </authorList>
    </citation>
    <scope>NUCLEOTIDE SEQUENCE [LARGE SCALE GENOMIC DNA]</scope>
    <source>
        <strain evidence="6 7">DSM 45346</strain>
    </source>
</reference>
<feature type="domain" description="O-methyltransferase C-terminal" evidence="4">
    <location>
        <begin position="113"/>
        <end position="321"/>
    </location>
</feature>
<dbReference type="InterPro" id="IPR036388">
    <property type="entry name" value="WH-like_DNA-bd_sf"/>
</dbReference>
<dbReference type="PANTHER" id="PTHR43712:SF2">
    <property type="entry name" value="O-METHYLTRANSFERASE CICE"/>
    <property type="match status" value="1"/>
</dbReference>
<dbReference type="InterPro" id="IPR001077">
    <property type="entry name" value="COMT_C"/>
</dbReference>
<dbReference type="Gene3D" id="3.40.50.150">
    <property type="entry name" value="Vaccinia Virus protein VP39"/>
    <property type="match status" value="1"/>
</dbReference>
<keyword evidence="7" id="KW-1185">Reference proteome</keyword>
<gene>
    <name evidence="6" type="ORF">SM436_14735</name>
</gene>
<dbReference type="CDD" id="cd00090">
    <property type="entry name" value="HTH_ARSR"/>
    <property type="match status" value="1"/>
</dbReference>
<evidence type="ECO:0000313" key="6">
    <source>
        <dbReference type="EMBL" id="MFA1554942.1"/>
    </source>
</evidence>
<dbReference type="EMBL" id="JAXCEH010000008">
    <property type="protein sequence ID" value="MFA1554942.1"/>
    <property type="molecule type" value="Genomic_DNA"/>
</dbReference>
<dbReference type="RefSeq" id="WP_371941598.1">
    <property type="nucleotide sequence ID" value="NZ_JAXCEH010000008.1"/>
</dbReference>
<name>A0ABV4QWH1_9ACTN</name>
<keyword evidence="3" id="KW-0949">S-adenosyl-L-methionine</keyword>
<evidence type="ECO:0000313" key="7">
    <source>
        <dbReference type="Proteomes" id="UP001569904"/>
    </source>
</evidence>
<evidence type="ECO:0000256" key="2">
    <source>
        <dbReference type="ARBA" id="ARBA00022679"/>
    </source>
</evidence>
<feature type="domain" description="O-methyltransferase dimerisation" evidence="5">
    <location>
        <begin position="17"/>
        <end position="90"/>
    </location>
</feature>
<accession>A0ABV4QWH1</accession>
<keyword evidence="2" id="KW-0808">Transferase</keyword>
<evidence type="ECO:0000256" key="3">
    <source>
        <dbReference type="ARBA" id="ARBA00022691"/>
    </source>
</evidence>
<organism evidence="6 7">
    <name type="scientific">Actinomadura chokoriensis</name>
    <dbReference type="NCBI Taxonomy" id="454156"/>
    <lineage>
        <taxon>Bacteria</taxon>
        <taxon>Bacillati</taxon>
        <taxon>Actinomycetota</taxon>
        <taxon>Actinomycetes</taxon>
        <taxon>Streptosporangiales</taxon>
        <taxon>Thermomonosporaceae</taxon>
        <taxon>Actinomadura</taxon>
    </lineage>
</organism>
<protein>
    <submittedName>
        <fullName evidence="6">ArsR family transcriptional regulator</fullName>
    </submittedName>
</protein>
<evidence type="ECO:0000256" key="1">
    <source>
        <dbReference type="ARBA" id="ARBA00022603"/>
    </source>
</evidence>
<evidence type="ECO:0000259" key="4">
    <source>
        <dbReference type="Pfam" id="PF00891"/>
    </source>
</evidence>